<evidence type="ECO:0000313" key="3">
    <source>
        <dbReference type="Proteomes" id="UP000501812"/>
    </source>
</evidence>
<evidence type="ECO:0000313" key="2">
    <source>
        <dbReference type="EMBL" id="QJE96774.1"/>
    </source>
</evidence>
<dbReference type="SUPFAM" id="SSF50494">
    <property type="entry name" value="Trypsin-like serine proteases"/>
    <property type="match status" value="1"/>
</dbReference>
<gene>
    <name evidence="2" type="ORF">HHL09_13605</name>
</gene>
<keyword evidence="1" id="KW-0732">Signal</keyword>
<dbReference type="InterPro" id="IPR001940">
    <property type="entry name" value="Peptidase_S1C"/>
</dbReference>
<dbReference type="Gene3D" id="2.40.10.120">
    <property type="match status" value="1"/>
</dbReference>
<dbReference type="PRINTS" id="PR00834">
    <property type="entry name" value="PROTEASES2C"/>
</dbReference>
<name>A0A858RJT9_9BACT</name>
<proteinExistence type="predicted"/>
<dbReference type="PANTHER" id="PTHR43019:SF23">
    <property type="entry name" value="PROTEASE DO-LIKE 5, CHLOROPLASTIC"/>
    <property type="match status" value="1"/>
</dbReference>
<feature type="signal peptide" evidence="1">
    <location>
        <begin position="1"/>
        <end position="29"/>
    </location>
</feature>
<accession>A0A858RJT9</accession>
<feature type="chain" id="PRO_5032975524" evidence="1">
    <location>
        <begin position="30"/>
        <end position="263"/>
    </location>
</feature>
<dbReference type="InterPro" id="IPR009003">
    <property type="entry name" value="Peptidase_S1_PA"/>
</dbReference>
<keyword evidence="3" id="KW-1185">Reference proteome</keyword>
<dbReference type="AlphaFoldDB" id="A0A858RJT9"/>
<sequence>MSFSTRLSLAAMAAASLSACSLTSSPEPAADTSPPGKAVMRQAAARLAAVVISGKSELSPWVESRFTQGKGPDDADGGSAIPISPDGYFMTADHVLARSAGRNVFVIHGQEGPLRATKARIVWRSASTDLAVLHIPVATPRYYTWSSPDQWLPAGTTVFHSGIATGFRSEPGKLVTSIPPGSKNAARFKHDIPLEPGDSGGAVVDSHGRLVGVNSAVEFLVPLETAFFIESEANRPNVRALERMIETDRRRNPELIPTVVPAS</sequence>
<dbReference type="Pfam" id="PF13365">
    <property type="entry name" value="Trypsin_2"/>
    <property type="match status" value="1"/>
</dbReference>
<dbReference type="PROSITE" id="PS51257">
    <property type="entry name" value="PROKAR_LIPOPROTEIN"/>
    <property type="match status" value="1"/>
</dbReference>
<reference evidence="2 3" key="1">
    <citation type="submission" date="2020-04" db="EMBL/GenBank/DDBJ databases">
        <title>Luteolibacter sp. G-1-1-1 isolated from soil.</title>
        <authorList>
            <person name="Dahal R.H."/>
        </authorList>
    </citation>
    <scope>NUCLEOTIDE SEQUENCE [LARGE SCALE GENOMIC DNA]</scope>
    <source>
        <strain evidence="2 3">G-1-1-1</strain>
    </source>
</reference>
<evidence type="ECO:0000256" key="1">
    <source>
        <dbReference type="SAM" id="SignalP"/>
    </source>
</evidence>
<dbReference type="RefSeq" id="WP_169455174.1">
    <property type="nucleotide sequence ID" value="NZ_CP051774.1"/>
</dbReference>
<dbReference type="GO" id="GO:0006508">
    <property type="term" value="P:proteolysis"/>
    <property type="evidence" value="ECO:0007669"/>
    <property type="project" value="InterPro"/>
</dbReference>
<dbReference type="GO" id="GO:0004252">
    <property type="term" value="F:serine-type endopeptidase activity"/>
    <property type="evidence" value="ECO:0007669"/>
    <property type="project" value="InterPro"/>
</dbReference>
<dbReference type="Proteomes" id="UP000501812">
    <property type="component" value="Chromosome"/>
</dbReference>
<dbReference type="EMBL" id="CP051774">
    <property type="protein sequence ID" value="QJE96774.1"/>
    <property type="molecule type" value="Genomic_DNA"/>
</dbReference>
<organism evidence="2 3">
    <name type="scientific">Luteolibacter luteus</name>
    <dbReference type="NCBI Taxonomy" id="2728835"/>
    <lineage>
        <taxon>Bacteria</taxon>
        <taxon>Pseudomonadati</taxon>
        <taxon>Verrucomicrobiota</taxon>
        <taxon>Verrucomicrobiia</taxon>
        <taxon>Verrucomicrobiales</taxon>
        <taxon>Verrucomicrobiaceae</taxon>
        <taxon>Luteolibacter</taxon>
    </lineage>
</organism>
<dbReference type="KEGG" id="luo:HHL09_13605"/>
<protein>
    <submittedName>
        <fullName evidence="2">Trypsin-like peptidase domain-containing protein</fullName>
    </submittedName>
</protein>
<dbReference type="PANTHER" id="PTHR43019">
    <property type="entry name" value="SERINE ENDOPROTEASE DEGS"/>
    <property type="match status" value="1"/>
</dbReference>